<evidence type="ECO:0000313" key="16">
    <source>
        <dbReference type="Proteomes" id="UP000461276"/>
    </source>
</evidence>
<dbReference type="InterPro" id="IPR035093">
    <property type="entry name" value="RelE/ParE_toxin_dom_sf"/>
</dbReference>
<dbReference type="PANTHER" id="PTHR33755">
    <property type="entry name" value="TOXIN PARE1-RELATED"/>
    <property type="match status" value="1"/>
</dbReference>
<dbReference type="OrthoDB" id="5574284at2"/>
<dbReference type="Proteomes" id="UP000461276">
    <property type="component" value="Unassembled WGS sequence"/>
</dbReference>
<evidence type="ECO:0000313" key="8">
    <source>
        <dbReference type="EMBL" id="MRZ07029.1"/>
    </source>
</evidence>
<evidence type="ECO:0000313" key="12">
    <source>
        <dbReference type="Proteomes" id="UP000095455"/>
    </source>
</evidence>
<dbReference type="EMBL" id="WKMX01000011">
    <property type="protein sequence ID" value="MRZ07029.1"/>
    <property type="molecule type" value="Genomic_DNA"/>
</dbReference>
<organism evidence="6 15">
    <name type="scientific">Parabacteroides distasonis</name>
    <dbReference type="NCBI Taxonomy" id="823"/>
    <lineage>
        <taxon>Bacteria</taxon>
        <taxon>Pseudomonadati</taxon>
        <taxon>Bacteroidota</taxon>
        <taxon>Bacteroidia</taxon>
        <taxon>Bacteroidales</taxon>
        <taxon>Tannerellaceae</taxon>
        <taxon>Parabacteroides</taxon>
    </lineage>
</organism>
<evidence type="ECO:0000313" key="6">
    <source>
        <dbReference type="EMBL" id="MRY83738.1"/>
    </source>
</evidence>
<dbReference type="EMBL" id="WKMO01000005">
    <property type="protein sequence ID" value="MSB73152.1"/>
    <property type="molecule type" value="Genomic_DNA"/>
</dbReference>
<dbReference type="Proteomes" id="UP000450599">
    <property type="component" value="Unassembled WGS sequence"/>
</dbReference>
<dbReference type="RefSeq" id="WP_005858874.1">
    <property type="nucleotide sequence ID" value="NZ_BQOC01000002.1"/>
</dbReference>
<comment type="similarity">
    <text evidence="1">Belongs to the RelE toxin family.</text>
</comment>
<gene>
    <name evidence="3" type="primary">relE2</name>
    <name evidence="3" type="ORF">ERS852380_00988</name>
    <name evidence="4" type="ORF">ERS852560_00781</name>
    <name evidence="8" type="ORF">GKD54_12555</name>
    <name evidence="6" type="ORF">GKD58_05615</name>
    <name evidence="9" type="ORF">GKD66_18680</name>
    <name evidence="7" type="ORF">GKD67_04560</name>
    <name evidence="10" type="ORF">GKD70_07595</name>
    <name evidence="5" type="ORF">PN599_05110</name>
</gene>
<evidence type="ECO:0000313" key="15">
    <source>
        <dbReference type="Proteomes" id="UP000450599"/>
    </source>
</evidence>
<reference evidence="5" key="3">
    <citation type="submission" date="2023-01" db="EMBL/GenBank/DDBJ databases">
        <title>Human gut microbiome strain richness.</title>
        <authorList>
            <person name="Chen-Liaw A."/>
        </authorList>
    </citation>
    <scope>NUCLEOTIDE SEQUENCE</scope>
    <source>
        <strain evidence="5">RTP21484st1_E5_RTP21484_190118</strain>
    </source>
</reference>
<dbReference type="EMBL" id="WKMW01000004">
    <property type="protein sequence ID" value="MRY83738.1"/>
    <property type="molecule type" value="Genomic_DNA"/>
</dbReference>
<dbReference type="Gene3D" id="3.30.2310.20">
    <property type="entry name" value="RelE-like"/>
    <property type="match status" value="1"/>
</dbReference>
<dbReference type="EMBL" id="CZBM01000002">
    <property type="protein sequence ID" value="CUP82905.1"/>
    <property type="molecule type" value="Genomic_DNA"/>
</dbReference>
<evidence type="ECO:0000313" key="10">
    <source>
        <dbReference type="EMBL" id="MSB73152.1"/>
    </source>
</evidence>
<dbReference type="EMBL" id="WKMY01000002">
    <property type="protein sequence ID" value="MRY92520.1"/>
    <property type="molecule type" value="Genomic_DNA"/>
</dbReference>
<dbReference type="Pfam" id="PF05016">
    <property type="entry name" value="ParE_toxin"/>
    <property type="match status" value="1"/>
</dbReference>
<reference evidence="11 12" key="1">
    <citation type="submission" date="2015-09" db="EMBL/GenBank/DDBJ databases">
        <authorList>
            <consortium name="Pathogen Informatics"/>
        </authorList>
    </citation>
    <scope>NUCLEOTIDE SEQUENCE [LARGE SCALE GENOMIC DNA]</scope>
    <source>
        <strain evidence="3 12">2789STDY5608822</strain>
        <strain evidence="4 11">2789STDY5834948</strain>
    </source>
</reference>
<accession>A0A173ZQ27</accession>
<dbReference type="AlphaFoldDB" id="A0A173ZQ27"/>
<dbReference type="Proteomes" id="UP000471216">
    <property type="component" value="Unassembled WGS sequence"/>
</dbReference>
<dbReference type="Proteomes" id="UP000095455">
    <property type="component" value="Unassembled WGS sequence"/>
</dbReference>
<dbReference type="Proteomes" id="UP001210126">
    <property type="component" value="Unassembled WGS sequence"/>
</dbReference>
<evidence type="ECO:0000313" key="11">
    <source>
        <dbReference type="Proteomes" id="UP000095332"/>
    </source>
</evidence>
<reference evidence="13 14" key="2">
    <citation type="journal article" date="2019" name="Nat. Med.">
        <title>A library of human gut bacterial isolates paired with longitudinal multiomics data enables mechanistic microbiome research.</title>
        <authorList>
            <person name="Poyet M."/>
            <person name="Groussin M."/>
            <person name="Gibbons S.M."/>
            <person name="Avila-Pacheco J."/>
            <person name="Jiang X."/>
            <person name="Kearney S.M."/>
            <person name="Perrotta A.R."/>
            <person name="Berdy B."/>
            <person name="Zhao S."/>
            <person name="Lieberman T.D."/>
            <person name="Swanson P.K."/>
            <person name="Smith M."/>
            <person name="Roesemann S."/>
            <person name="Alexander J.E."/>
            <person name="Rich S.A."/>
            <person name="Livny J."/>
            <person name="Vlamakis H."/>
            <person name="Clish C."/>
            <person name="Bullock K."/>
            <person name="Deik A."/>
            <person name="Scott J."/>
            <person name="Pierce K.A."/>
            <person name="Xavier R.J."/>
            <person name="Alm E.J."/>
        </authorList>
    </citation>
    <scope>NUCLEOTIDE SEQUENCE [LARGE SCALE GENOMIC DNA]</scope>
    <source>
        <strain evidence="8 17">BIOML-A10</strain>
        <strain evidence="6 15">BIOML-A11</strain>
        <strain evidence="10 14">BIOML-A20</strain>
        <strain evidence="9 13">BIOML-A32</strain>
        <strain evidence="7 16">BIOML-A9</strain>
    </source>
</reference>
<evidence type="ECO:0000313" key="7">
    <source>
        <dbReference type="EMBL" id="MRY92520.1"/>
    </source>
</evidence>
<evidence type="ECO:0000313" key="9">
    <source>
        <dbReference type="EMBL" id="MRZ52210.1"/>
    </source>
</evidence>
<protein>
    <submittedName>
        <fullName evidence="3">Toxin RelE2</fullName>
    </submittedName>
    <submittedName>
        <fullName evidence="6">Type II toxin-antitoxin system RelE/ParE family toxin</fullName>
    </submittedName>
</protein>
<dbReference type="PANTHER" id="PTHR33755:SF5">
    <property type="entry name" value="TYPE II TOXIN-ANTITOXIN SYSTEM RELE_PARE FAMILY TOXIN"/>
    <property type="match status" value="1"/>
</dbReference>
<evidence type="ECO:0000256" key="2">
    <source>
        <dbReference type="ARBA" id="ARBA00022649"/>
    </source>
</evidence>
<sequence>MVEVKWTDFAIQNLNEIGDYIEKKSYTSYASRVVSGLFAAVDVLERFPLAGRMVPEFQDTTIRELIRMNHYRIVYRVVNESRIDILTVHHSARILHASILTRNYPHNLET</sequence>
<dbReference type="EMBL" id="JAQMPJ010000002">
    <property type="protein sequence ID" value="MDB9004374.1"/>
    <property type="molecule type" value="Genomic_DNA"/>
</dbReference>
<dbReference type="EMBL" id="WKMC01000016">
    <property type="protein sequence ID" value="MRZ52210.1"/>
    <property type="molecule type" value="Genomic_DNA"/>
</dbReference>
<dbReference type="Proteomes" id="UP000441609">
    <property type="component" value="Unassembled WGS sequence"/>
</dbReference>
<dbReference type="InterPro" id="IPR051803">
    <property type="entry name" value="TA_system_RelE-like_toxin"/>
</dbReference>
<dbReference type="InterPro" id="IPR007712">
    <property type="entry name" value="RelE/ParE_toxin"/>
</dbReference>
<evidence type="ECO:0000256" key="1">
    <source>
        <dbReference type="ARBA" id="ARBA00006226"/>
    </source>
</evidence>
<evidence type="ECO:0000313" key="14">
    <source>
        <dbReference type="Proteomes" id="UP000441609"/>
    </source>
</evidence>
<dbReference type="EMBL" id="CYYK01000003">
    <property type="protein sequence ID" value="CUN77536.1"/>
    <property type="molecule type" value="Genomic_DNA"/>
</dbReference>
<evidence type="ECO:0000313" key="13">
    <source>
        <dbReference type="Proteomes" id="UP000441358"/>
    </source>
</evidence>
<evidence type="ECO:0000313" key="17">
    <source>
        <dbReference type="Proteomes" id="UP000471216"/>
    </source>
</evidence>
<dbReference type="Proteomes" id="UP000441358">
    <property type="component" value="Unassembled WGS sequence"/>
</dbReference>
<keyword evidence="2" id="KW-1277">Toxin-antitoxin system</keyword>
<evidence type="ECO:0000313" key="5">
    <source>
        <dbReference type="EMBL" id="MDB9004374.1"/>
    </source>
</evidence>
<evidence type="ECO:0000313" key="3">
    <source>
        <dbReference type="EMBL" id="CUN77536.1"/>
    </source>
</evidence>
<name>A0A173ZQ27_PARDI</name>
<evidence type="ECO:0000313" key="4">
    <source>
        <dbReference type="EMBL" id="CUP82905.1"/>
    </source>
</evidence>
<dbReference type="Proteomes" id="UP000095332">
    <property type="component" value="Unassembled WGS sequence"/>
</dbReference>
<proteinExistence type="inferred from homology"/>